<evidence type="ECO:0000313" key="1">
    <source>
        <dbReference type="EMBL" id="KAG6631656.1"/>
    </source>
</evidence>
<protein>
    <submittedName>
        <fullName evidence="1">Uncharacterized protein</fullName>
    </submittedName>
</protein>
<proteinExistence type="predicted"/>
<dbReference type="Proteomes" id="UP000811609">
    <property type="component" value="Chromosome 13"/>
</dbReference>
<dbReference type="EMBL" id="CM031821">
    <property type="protein sequence ID" value="KAG6631656.1"/>
    <property type="molecule type" value="Genomic_DNA"/>
</dbReference>
<dbReference type="AlphaFoldDB" id="A0A8T1NIE4"/>
<keyword evidence="2" id="KW-1185">Reference proteome</keyword>
<accession>A0A8T1NIE4</accession>
<reference evidence="1" key="1">
    <citation type="submission" date="2020-12" db="EMBL/GenBank/DDBJ databases">
        <title>WGS assembly of Carya illinoinensis cv. Pawnee.</title>
        <authorList>
            <person name="Platts A."/>
            <person name="Shu S."/>
            <person name="Wright S."/>
            <person name="Barry K."/>
            <person name="Edger P."/>
            <person name="Pires J.C."/>
            <person name="Schmutz J."/>
        </authorList>
    </citation>
    <scope>NUCLEOTIDE SEQUENCE</scope>
    <source>
        <tissue evidence="1">Leaf</tissue>
    </source>
</reference>
<evidence type="ECO:0000313" key="2">
    <source>
        <dbReference type="Proteomes" id="UP000811609"/>
    </source>
</evidence>
<organism evidence="1 2">
    <name type="scientific">Carya illinoinensis</name>
    <name type="common">Pecan</name>
    <dbReference type="NCBI Taxonomy" id="32201"/>
    <lineage>
        <taxon>Eukaryota</taxon>
        <taxon>Viridiplantae</taxon>
        <taxon>Streptophyta</taxon>
        <taxon>Embryophyta</taxon>
        <taxon>Tracheophyta</taxon>
        <taxon>Spermatophyta</taxon>
        <taxon>Magnoliopsida</taxon>
        <taxon>eudicotyledons</taxon>
        <taxon>Gunneridae</taxon>
        <taxon>Pentapetalae</taxon>
        <taxon>rosids</taxon>
        <taxon>fabids</taxon>
        <taxon>Fagales</taxon>
        <taxon>Juglandaceae</taxon>
        <taxon>Carya</taxon>
    </lineage>
</organism>
<comment type="caution">
    <text evidence="1">The sequence shown here is derived from an EMBL/GenBank/DDBJ whole genome shotgun (WGS) entry which is preliminary data.</text>
</comment>
<name>A0A8T1NIE4_CARIL</name>
<gene>
    <name evidence="1" type="ORF">CIPAW_13G105100</name>
</gene>
<sequence>MRFKPLQPITRRQPIIGHSIAMTSNCDDDFTEHSCVGLGLEFSMVTTATSSFGTIFLWQLTN</sequence>